<feature type="transmembrane region" description="Helical" evidence="6">
    <location>
        <begin position="279"/>
        <end position="302"/>
    </location>
</feature>
<dbReference type="AlphaFoldDB" id="A0A060TBQ7"/>
<name>A0A060TBQ7_BLAAD</name>
<evidence type="ECO:0000259" key="7">
    <source>
        <dbReference type="Pfam" id="PF01490"/>
    </source>
</evidence>
<proteinExistence type="inferred from homology"/>
<dbReference type="Gene3D" id="1.20.1740.10">
    <property type="entry name" value="Amino acid/polyamine transporter I"/>
    <property type="match status" value="1"/>
</dbReference>
<protein>
    <submittedName>
        <fullName evidence="8">ARAD1D29084p</fullName>
    </submittedName>
</protein>
<dbReference type="PANTHER" id="PTHR22950">
    <property type="entry name" value="AMINO ACID TRANSPORTER"/>
    <property type="match status" value="1"/>
</dbReference>
<evidence type="ECO:0000313" key="8">
    <source>
        <dbReference type="EMBL" id="CDP38189.1"/>
    </source>
</evidence>
<evidence type="ECO:0000256" key="2">
    <source>
        <dbReference type="ARBA" id="ARBA00008066"/>
    </source>
</evidence>
<dbReference type="PhylomeDB" id="A0A060TBQ7"/>
<keyword evidence="4 6" id="KW-1133">Transmembrane helix</keyword>
<keyword evidence="3 6" id="KW-0812">Transmembrane</keyword>
<dbReference type="GO" id="GO:0015179">
    <property type="term" value="F:L-amino acid transmembrane transporter activity"/>
    <property type="evidence" value="ECO:0007669"/>
    <property type="project" value="TreeGrafter"/>
</dbReference>
<comment type="similarity">
    <text evidence="2">Belongs to the amino acid/polyamine transporter 2 family.</text>
</comment>
<dbReference type="EMBL" id="HG937694">
    <property type="protein sequence ID" value="CDP38189.1"/>
    <property type="molecule type" value="Genomic_DNA"/>
</dbReference>
<feature type="transmembrane region" description="Helical" evidence="6">
    <location>
        <begin position="63"/>
        <end position="82"/>
    </location>
</feature>
<evidence type="ECO:0000256" key="3">
    <source>
        <dbReference type="ARBA" id="ARBA00022692"/>
    </source>
</evidence>
<dbReference type="FunFam" id="1.20.1740.10:FF:000039">
    <property type="entry name" value="Neutral amino acid transporter (Eurofung)"/>
    <property type="match status" value="1"/>
</dbReference>
<gene>
    <name evidence="8" type="ORF">GNLVRS02_ARAD1D29084g</name>
</gene>
<evidence type="ECO:0000256" key="4">
    <source>
        <dbReference type="ARBA" id="ARBA00022989"/>
    </source>
</evidence>
<reference evidence="8" key="1">
    <citation type="submission" date="2014-02" db="EMBL/GenBank/DDBJ databases">
        <authorList>
            <person name="Genoscope - CEA"/>
        </authorList>
    </citation>
    <scope>NUCLEOTIDE SEQUENCE</scope>
    <source>
        <strain evidence="8">LS3</strain>
    </source>
</reference>
<feature type="transmembrane region" description="Helical" evidence="6">
    <location>
        <begin position="198"/>
        <end position="220"/>
    </location>
</feature>
<feature type="domain" description="Amino acid transporter transmembrane" evidence="7">
    <location>
        <begin position="56"/>
        <end position="449"/>
    </location>
</feature>
<evidence type="ECO:0000256" key="5">
    <source>
        <dbReference type="ARBA" id="ARBA00023136"/>
    </source>
</evidence>
<dbReference type="PANTHER" id="PTHR22950:SF20">
    <property type="entry name" value="AMINO ACID TRANSPORTER (EUROFUNG)"/>
    <property type="match status" value="1"/>
</dbReference>
<feature type="transmembrane region" description="Helical" evidence="6">
    <location>
        <begin position="362"/>
        <end position="384"/>
    </location>
</feature>
<reference evidence="8" key="2">
    <citation type="submission" date="2014-06" db="EMBL/GenBank/DDBJ databases">
        <title>The complete genome of Blastobotrys (Arxula) adeninivorans LS3 - a yeast of biotechnological interest.</title>
        <authorList>
            <person name="Kunze G."/>
            <person name="Gaillardin C."/>
            <person name="Czernicka M."/>
            <person name="Durrens P."/>
            <person name="Martin T."/>
            <person name="Boer E."/>
            <person name="Gabaldon T."/>
            <person name="Cruz J."/>
            <person name="Talla E."/>
            <person name="Marck C."/>
            <person name="Goffeau A."/>
            <person name="Barbe V."/>
            <person name="Baret P."/>
            <person name="Baronian K."/>
            <person name="Beier S."/>
            <person name="Bleykasten C."/>
            <person name="Bode R."/>
            <person name="Casaregola S."/>
            <person name="Despons L."/>
            <person name="Fairhead C."/>
            <person name="Giersberg M."/>
            <person name="Gierski P."/>
            <person name="Hahnel U."/>
            <person name="Hartmann A."/>
            <person name="Jankowska D."/>
            <person name="Jubin C."/>
            <person name="Jung P."/>
            <person name="Lafontaine I."/>
            <person name="Leh-Louis V."/>
            <person name="Lemaire M."/>
            <person name="Marcet-Houben M."/>
            <person name="Mascher M."/>
            <person name="Morel G."/>
            <person name="Richard G.-F."/>
            <person name="Riechen J."/>
            <person name="Sacerdot C."/>
            <person name="Sarkar A."/>
            <person name="Savel G."/>
            <person name="Schacherer J."/>
            <person name="Sherman D."/>
            <person name="Straub M.-L."/>
            <person name="Stein N."/>
            <person name="Thierry A."/>
            <person name="Trautwein-Schult A."/>
            <person name="Westhof E."/>
            <person name="Worch S."/>
            <person name="Dujon B."/>
            <person name="Souciet J.-L."/>
            <person name="Wincker P."/>
            <person name="Scholz U."/>
            <person name="Neuveglise N."/>
        </authorList>
    </citation>
    <scope>NUCLEOTIDE SEQUENCE</scope>
    <source>
        <strain evidence="8">LS3</strain>
    </source>
</reference>
<accession>A0A060TBQ7</accession>
<organism evidence="8">
    <name type="scientific">Blastobotrys adeninivorans</name>
    <name type="common">Yeast</name>
    <name type="synonym">Arxula adeninivorans</name>
    <dbReference type="NCBI Taxonomy" id="409370"/>
    <lineage>
        <taxon>Eukaryota</taxon>
        <taxon>Fungi</taxon>
        <taxon>Dikarya</taxon>
        <taxon>Ascomycota</taxon>
        <taxon>Saccharomycotina</taxon>
        <taxon>Dipodascomycetes</taxon>
        <taxon>Dipodascales</taxon>
        <taxon>Trichomonascaceae</taxon>
        <taxon>Blastobotrys</taxon>
    </lineage>
</organism>
<keyword evidence="5 6" id="KW-0472">Membrane</keyword>
<dbReference type="Pfam" id="PF01490">
    <property type="entry name" value="Aa_trans"/>
    <property type="match status" value="1"/>
</dbReference>
<dbReference type="InterPro" id="IPR013057">
    <property type="entry name" value="AA_transpt_TM"/>
</dbReference>
<feature type="transmembrane region" description="Helical" evidence="6">
    <location>
        <begin position="322"/>
        <end position="341"/>
    </location>
</feature>
<feature type="transmembrane region" description="Helical" evidence="6">
    <location>
        <begin position="165"/>
        <end position="186"/>
    </location>
</feature>
<feature type="transmembrane region" description="Helical" evidence="6">
    <location>
        <begin position="88"/>
        <end position="113"/>
    </location>
</feature>
<evidence type="ECO:0000256" key="6">
    <source>
        <dbReference type="SAM" id="Phobius"/>
    </source>
</evidence>
<comment type="subcellular location">
    <subcellularLocation>
        <location evidence="1">Membrane</location>
        <topology evidence="1">Multi-pass membrane protein</topology>
    </subcellularLocation>
</comment>
<dbReference type="GO" id="GO:0016020">
    <property type="term" value="C:membrane"/>
    <property type="evidence" value="ECO:0007669"/>
    <property type="project" value="UniProtKB-SubCell"/>
</dbReference>
<sequence length="483" mass="54086">MSEILKTPGMAPEGVDAKYDDSGSLESQNSIQQGSLDEYIERQLRAEEDNEIKYRTCSWQKTAALLFSEYICLAIMSFPWSYSILGLVPGLIITVFVSLTTLYTGLVLWEFCLKNPQTKDICDIGQILFWGKRWAWYFTAVCFLLNNTFIQGLHVLTGAEYLNTISNHGTCTVAFAAVVMIICIVFSLPRTFSGLSSLAVFSAATQFISIILAMIFAGIQDHPGGYDGTPVVWNLWPEKGTTYVAAMSAFLNIVYTFVGQITYPSFIAEMKNPRDFPKALYSVVLAQVIVFALVGSIMYVYVGNQYMVAPAYGALIDVYKKISFSFTVPTLIFLGVLYASVSCRFLMFRIFRSNQRHLTQNTALGWAVWTGLVVGTWVIAFIIAEVIPFFSDLLSLLSSLFDCWFGFVFWGMAWFYLRREELGPNWFRKLTWFGYVKMAINIFLIGMGLYILGPGTYATVQSIINSFKAGTVSGVFKCASNGL</sequence>
<feature type="transmembrane region" description="Helical" evidence="6">
    <location>
        <begin position="240"/>
        <end position="258"/>
    </location>
</feature>
<feature type="transmembrane region" description="Helical" evidence="6">
    <location>
        <begin position="134"/>
        <end position="153"/>
    </location>
</feature>
<feature type="transmembrane region" description="Helical" evidence="6">
    <location>
        <begin position="438"/>
        <end position="457"/>
    </location>
</feature>
<evidence type="ECO:0000256" key="1">
    <source>
        <dbReference type="ARBA" id="ARBA00004141"/>
    </source>
</evidence>
<feature type="transmembrane region" description="Helical" evidence="6">
    <location>
        <begin position="396"/>
        <end position="417"/>
    </location>
</feature>